<comment type="caution">
    <text evidence="6">The sequence shown here is derived from an EMBL/GenBank/DDBJ whole genome shotgun (WGS) entry which is preliminary data.</text>
</comment>
<evidence type="ECO:0000256" key="1">
    <source>
        <dbReference type="ARBA" id="ARBA00004141"/>
    </source>
</evidence>
<organism evidence="6 7">
    <name type="scientific">Leptotrombidium deliense</name>
    <dbReference type="NCBI Taxonomy" id="299467"/>
    <lineage>
        <taxon>Eukaryota</taxon>
        <taxon>Metazoa</taxon>
        <taxon>Ecdysozoa</taxon>
        <taxon>Arthropoda</taxon>
        <taxon>Chelicerata</taxon>
        <taxon>Arachnida</taxon>
        <taxon>Acari</taxon>
        <taxon>Acariformes</taxon>
        <taxon>Trombidiformes</taxon>
        <taxon>Prostigmata</taxon>
        <taxon>Anystina</taxon>
        <taxon>Parasitengona</taxon>
        <taxon>Trombiculoidea</taxon>
        <taxon>Trombiculidae</taxon>
        <taxon>Leptotrombidium</taxon>
    </lineage>
</organism>
<dbReference type="Gene3D" id="1.10.1450.10">
    <property type="entry name" value="Tetraspanin"/>
    <property type="match status" value="1"/>
</dbReference>
<keyword evidence="3 5" id="KW-1133">Transmembrane helix</keyword>
<evidence type="ECO:0000256" key="4">
    <source>
        <dbReference type="ARBA" id="ARBA00023136"/>
    </source>
</evidence>
<feature type="transmembrane region" description="Helical" evidence="5">
    <location>
        <begin position="110"/>
        <end position="133"/>
    </location>
</feature>
<dbReference type="GO" id="GO:0016020">
    <property type="term" value="C:membrane"/>
    <property type="evidence" value="ECO:0007669"/>
    <property type="project" value="UniProtKB-SubCell"/>
</dbReference>
<reference evidence="6 7" key="1">
    <citation type="journal article" date="2018" name="Gigascience">
        <title>Genomes of trombidid mites reveal novel predicted allergens and laterally-transferred genes associated with secondary metabolism.</title>
        <authorList>
            <person name="Dong X."/>
            <person name="Chaisiri K."/>
            <person name="Xia D."/>
            <person name="Armstrong S.D."/>
            <person name="Fang Y."/>
            <person name="Donnelly M.J."/>
            <person name="Kadowaki T."/>
            <person name="McGarry J.W."/>
            <person name="Darby A.C."/>
            <person name="Makepeace B.L."/>
        </authorList>
    </citation>
    <scope>NUCLEOTIDE SEQUENCE [LARGE SCALE GENOMIC DNA]</scope>
    <source>
        <strain evidence="6">UoL-UT</strain>
    </source>
</reference>
<gene>
    <name evidence="6" type="ORF">B4U80_13765</name>
</gene>
<dbReference type="AlphaFoldDB" id="A0A443SFS8"/>
<evidence type="ECO:0000313" key="6">
    <source>
        <dbReference type="EMBL" id="RWS26371.1"/>
    </source>
</evidence>
<dbReference type="InterPro" id="IPR008952">
    <property type="entry name" value="Tetraspanin_EC2_sf"/>
</dbReference>
<sequence length="144" mass="16616">MNPKVKNIYEALSSYIYHIGNNIPQIVHESVKKKMMNYYSEPYIVDEMQWNLACCGASAAGDWFTILRASHLPYPFSCCPKKSFSICELPYPTSCTEAVLNVFEKYKLKITLYVSMMIVMEVIGIVYAIYFTLKSRKQKIIVIN</sequence>
<accession>A0A443SFS8</accession>
<keyword evidence="2 5" id="KW-0812">Transmembrane</keyword>
<dbReference type="SUPFAM" id="SSF48652">
    <property type="entry name" value="Tetraspanin"/>
    <property type="match status" value="1"/>
</dbReference>
<dbReference type="InterPro" id="IPR018499">
    <property type="entry name" value="Tetraspanin/Peripherin"/>
</dbReference>
<dbReference type="Proteomes" id="UP000288716">
    <property type="component" value="Unassembled WGS sequence"/>
</dbReference>
<keyword evidence="4 5" id="KW-0472">Membrane</keyword>
<name>A0A443SFS8_9ACAR</name>
<dbReference type="CDD" id="cd03127">
    <property type="entry name" value="tetraspanin_LEL"/>
    <property type="match status" value="1"/>
</dbReference>
<dbReference type="EMBL" id="NCKV01002816">
    <property type="protein sequence ID" value="RWS26371.1"/>
    <property type="molecule type" value="Genomic_DNA"/>
</dbReference>
<dbReference type="Pfam" id="PF00335">
    <property type="entry name" value="Tetraspanin"/>
    <property type="match status" value="1"/>
</dbReference>
<comment type="subcellular location">
    <subcellularLocation>
        <location evidence="1">Membrane</location>
        <topology evidence="1">Multi-pass membrane protein</topology>
    </subcellularLocation>
</comment>
<evidence type="ECO:0000256" key="5">
    <source>
        <dbReference type="SAM" id="Phobius"/>
    </source>
</evidence>
<evidence type="ECO:0000313" key="7">
    <source>
        <dbReference type="Proteomes" id="UP000288716"/>
    </source>
</evidence>
<dbReference type="VEuPathDB" id="VectorBase:LDEU005669"/>
<proteinExistence type="predicted"/>
<evidence type="ECO:0000256" key="3">
    <source>
        <dbReference type="ARBA" id="ARBA00022989"/>
    </source>
</evidence>
<keyword evidence="7" id="KW-1185">Reference proteome</keyword>
<evidence type="ECO:0000256" key="2">
    <source>
        <dbReference type="ARBA" id="ARBA00022692"/>
    </source>
</evidence>
<protein>
    <submittedName>
        <fullName evidence="6">CD63 antigen-like protein</fullName>
    </submittedName>
</protein>